<reference evidence="1 2" key="1">
    <citation type="journal article" date="2013" name="Proc. Natl. Acad. Sci. U.S.A.">
        <title>Genome of Phaeocystis globosa virus PgV-16T highlights the common ancestry of the largest known DNA viruses infecting eukaryotes.</title>
        <authorList>
            <person name="Santini S."/>
            <person name="Jeudy S."/>
            <person name="Bartoli J."/>
            <person name="Poirot O."/>
            <person name="Lescot M."/>
            <person name="Abergel C."/>
            <person name="Barbe V."/>
            <person name="Wommack K.E."/>
            <person name="Noordeloos A.A."/>
            <person name="Brussaard C.P."/>
            <person name="Claverie J.M."/>
        </authorList>
    </citation>
    <scope>NUCLEOTIDE SEQUENCE [LARGE SCALE GENOMIC DNA]</scope>
    <source>
        <strain evidence="1 2">16T</strain>
    </source>
</reference>
<keyword evidence="2" id="KW-1185">Reference proteome</keyword>
<gene>
    <name evidence="1" type="ORF">PGCG_00426</name>
</gene>
<proteinExistence type="predicted"/>
<organism evidence="1 2">
    <name type="scientific">Phaeocystis globosa virus PgV-16T</name>
    <dbReference type="NCBI Taxonomy" id="3071227"/>
    <lineage>
        <taxon>Viruses</taxon>
        <taxon>Varidnaviria</taxon>
        <taxon>Bamfordvirae</taxon>
        <taxon>Nucleocytoviricota</taxon>
        <taxon>Megaviricetes</taxon>
        <taxon>Imitervirales</taxon>
        <taxon>Mesomimiviridae</taxon>
        <taxon>Tethysvirus</taxon>
        <taxon>Tethysvirus hollandense</taxon>
    </lineage>
</organism>
<dbReference type="Proteomes" id="UP000204225">
    <property type="component" value="Segment"/>
</dbReference>
<evidence type="ECO:0000313" key="2">
    <source>
        <dbReference type="Proteomes" id="UP000204225"/>
    </source>
</evidence>
<name>A0AC59EXM8_9VIRU</name>
<protein>
    <submittedName>
        <fullName evidence="1">tRNA-Ile-lysidine synthetase</fullName>
    </submittedName>
</protein>
<accession>A0AC59EXM8</accession>
<dbReference type="EMBL" id="KC662249">
    <property type="protein sequence ID" value="AGM15730.1"/>
    <property type="molecule type" value="Genomic_DNA"/>
</dbReference>
<sequence>MFRWIKKFALGCAEDNTLIMENFKDVLEYVPTKNNKIKDTLIVYSVYDDNNKLSNSVEDYALEENKRKFIVSLSGGVDSMVIATILRSLNYNVVGCHINYNNRPETKEEQTFLEEWCKYNDIKLYVKTIDNLIRGQGKRTQYEIYTRNVRFDFYKEVMAKENCDSILLGHHKDDIVENVVANVCRGRNLLDLAVLKKSSMVNGVKLVRPMMDFYKDNVYDYAHTYQVPYFKDTTPDWSVRGKYRNGLHPQLEDTFGKNVKENLLGLSRQSSEWNSLIMDKLIDPFLETVEFTDGGAVFNIQEYVDFPICFWNMVFAKMFYRYGINCPSRKGILTYLNSIHGDNYASLSSTCVCKIVNYKVSIKFKA</sequence>
<evidence type="ECO:0000313" key="1">
    <source>
        <dbReference type="EMBL" id="AGM15730.1"/>
    </source>
</evidence>